<keyword evidence="6" id="KW-1185">Reference proteome</keyword>
<evidence type="ECO:0000256" key="2">
    <source>
        <dbReference type="ARBA" id="ARBA00011738"/>
    </source>
</evidence>
<dbReference type="Proteomes" id="UP001418222">
    <property type="component" value="Unassembled WGS sequence"/>
</dbReference>
<dbReference type="InterPro" id="IPR004265">
    <property type="entry name" value="Dirigent"/>
</dbReference>
<dbReference type="PANTHER" id="PTHR21495">
    <property type="entry name" value="NUCLEOPORIN-RELATED"/>
    <property type="match status" value="1"/>
</dbReference>
<dbReference type="EMBL" id="JBBWWQ010000010">
    <property type="protein sequence ID" value="KAK8936688.1"/>
    <property type="molecule type" value="Genomic_DNA"/>
</dbReference>
<evidence type="ECO:0000313" key="5">
    <source>
        <dbReference type="EMBL" id="KAK8936688.1"/>
    </source>
</evidence>
<dbReference type="Gene3D" id="2.40.480.10">
    <property type="entry name" value="Allene oxide cyclase-like"/>
    <property type="match status" value="1"/>
</dbReference>
<comment type="caution">
    <text evidence="5">The sequence shown here is derived from an EMBL/GenBank/DDBJ whole genome shotgun (WGS) entry which is preliminary data.</text>
</comment>
<dbReference type="GO" id="GO:0009699">
    <property type="term" value="P:phenylpropanoid biosynthetic process"/>
    <property type="evidence" value="ECO:0007669"/>
    <property type="project" value="UniProtKB-ARBA"/>
</dbReference>
<comment type="similarity">
    <text evidence="1 4">Belongs to the plant dirigent protein family.</text>
</comment>
<dbReference type="InterPro" id="IPR044859">
    <property type="entry name" value="Allene_oxi_cyc_Dirigent"/>
</dbReference>
<keyword evidence="4" id="KW-0732">Signal</keyword>
<dbReference type="AlphaFoldDB" id="A0AAP0G4L5"/>
<comment type="function">
    <text evidence="4">Dirigent proteins impart stereoselectivity on the phenoxy radical-coupling reaction, yielding optically active lignans from two molecules of coniferyl alcohol in the biosynthesis of lignans, flavonolignans, and alkaloids and thus plays a central role in plant secondary metabolism.</text>
</comment>
<evidence type="ECO:0000256" key="1">
    <source>
        <dbReference type="ARBA" id="ARBA00010746"/>
    </source>
</evidence>
<evidence type="ECO:0000256" key="4">
    <source>
        <dbReference type="RuleBase" id="RU363099"/>
    </source>
</evidence>
<feature type="signal peptide" evidence="4">
    <location>
        <begin position="1"/>
        <end position="23"/>
    </location>
</feature>
<feature type="chain" id="PRO_5042671830" description="Dirigent protein" evidence="4">
    <location>
        <begin position="24"/>
        <end position="214"/>
    </location>
</feature>
<evidence type="ECO:0000256" key="3">
    <source>
        <dbReference type="ARBA" id="ARBA00022525"/>
    </source>
</evidence>
<sequence length="214" mass="23626">MARLTLLFLLPLLAHLLLTVVVAVHDASLSGRLSDHLLLLPNSNPVHNQKERLTHIRFFWHDIAAGPNATAVIVAQSATTTTTTNFGSIRVMDDALTVGPNLTSQLVGKSQGLYASADRETPGLLMAMTFTFTVGRFNGSTMTILGRNEIETHVREMPIVGGTGVLRFVTGYVQAQTYSYDPKIGYNIIEYNCFFFEPTRYESTAPPPEYVPFF</sequence>
<name>A0AAP0G4L5_9ASPA</name>
<evidence type="ECO:0000313" key="6">
    <source>
        <dbReference type="Proteomes" id="UP001418222"/>
    </source>
</evidence>
<keyword evidence="4" id="KW-0052">Apoplast</keyword>
<dbReference type="Pfam" id="PF03018">
    <property type="entry name" value="Dirigent"/>
    <property type="match status" value="1"/>
</dbReference>
<accession>A0AAP0G4L5</accession>
<gene>
    <name evidence="5" type="ORF">KSP39_PZI011812</name>
</gene>
<dbReference type="GO" id="GO:0048046">
    <property type="term" value="C:apoplast"/>
    <property type="evidence" value="ECO:0007669"/>
    <property type="project" value="UniProtKB-SubCell"/>
</dbReference>
<comment type="subunit">
    <text evidence="2 4">Homodimer.</text>
</comment>
<proteinExistence type="inferred from homology"/>
<protein>
    <recommendedName>
        <fullName evidence="4">Dirigent protein</fullName>
    </recommendedName>
</protein>
<comment type="subcellular location">
    <subcellularLocation>
        <location evidence="4">Secreted</location>
        <location evidence="4">Extracellular space</location>
        <location evidence="4">Apoplast</location>
    </subcellularLocation>
</comment>
<reference evidence="5 6" key="1">
    <citation type="journal article" date="2022" name="Nat. Plants">
        <title>Genomes of leafy and leafless Platanthera orchids illuminate the evolution of mycoheterotrophy.</title>
        <authorList>
            <person name="Li M.H."/>
            <person name="Liu K.W."/>
            <person name="Li Z."/>
            <person name="Lu H.C."/>
            <person name="Ye Q.L."/>
            <person name="Zhang D."/>
            <person name="Wang J.Y."/>
            <person name="Li Y.F."/>
            <person name="Zhong Z.M."/>
            <person name="Liu X."/>
            <person name="Yu X."/>
            <person name="Liu D.K."/>
            <person name="Tu X.D."/>
            <person name="Liu B."/>
            <person name="Hao Y."/>
            <person name="Liao X.Y."/>
            <person name="Jiang Y.T."/>
            <person name="Sun W.H."/>
            <person name="Chen J."/>
            <person name="Chen Y.Q."/>
            <person name="Ai Y."/>
            <person name="Zhai J.W."/>
            <person name="Wu S.S."/>
            <person name="Zhou Z."/>
            <person name="Hsiao Y.Y."/>
            <person name="Wu W.L."/>
            <person name="Chen Y.Y."/>
            <person name="Lin Y.F."/>
            <person name="Hsu J.L."/>
            <person name="Li C.Y."/>
            <person name="Wang Z.W."/>
            <person name="Zhao X."/>
            <person name="Zhong W.Y."/>
            <person name="Ma X.K."/>
            <person name="Ma L."/>
            <person name="Huang J."/>
            <person name="Chen G.Z."/>
            <person name="Huang M.Z."/>
            <person name="Huang L."/>
            <person name="Peng D.H."/>
            <person name="Luo Y.B."/>
            <person name="Zou S.Q."/>
            <person name="Chen S.P."/>
            <person name="Lan S."/>
            <person name="Tsai W.C."/>
            <person name="Van de Peer Y."/>
            <person name="Liu Z.J."/>
        </authorList>
    </citation>
    <scope>NUCLEOTIDE SEQUENCE [LARGE SCALE GENOMIC DNA]</scope>
    <source>
        <strain evidence="5">Lor287</strain>
    </source>
</reference>
<keyword evidence="3 4" id="KW-0964">Secreted</keyword>
<organism evidence="5 6">
    <name type="scientific">Platanthera zijinensis</name>
    <dbReference type="NCBI Taxonomy" id="2320716"/>
    <lineage>
        <taxon>Eukaryota</taxon>
        <taxon>Viridiplantae</taxon>
        <taxon>Streptophyta</taxon>
        <taxon>Embryophyta</taxon>
        <taxon>Tracheophyta</taxon>
        <taxon>Spermatophyta</taxon>
        <taxon>Magnoliopsida</taxon>
        <taxon>Liliopsida</taxon>
        <taxon>Asparagales</taxon>
        <taxon>Orchidaceae</taxon>
        <taxon>Orchidoideae</taxon>
        <taxon>Orchideae</taxon>
        <taxon>Orchidinae</taxon>
        <taxon>Platanthera</taxon>
    </lineage>
</organism>